<gene>
    <name evidence="2" type="ORF">DO021_20650</name>
    <name evidence="1" type="ORF">EYB58_04865</name>
</gene>
<dbReference type="OrthoDB" id="5505164at2"/>
<dbReference type="Proteomes" id="UP000248798">
    <property type="component" value="Unassembled WGS sequence"/>
</dbReference>
<organism evidence="2 3">
    <name type="scientific">Desulfobacter hydrogenophilus</name>
    <dbReference type="NCBI Taxonomy" id="2291"/>
    <lineage>
        <taxon>Bacteria</taxon>
        <taxon>Pseudomonadati</taxon>
        <taxon>Thermodesulfobacteriota</taxon>
        <taxon>Desulfobacteria</taxon>
        <taxon>Desulfobacterales</taxon>
        <taxon>Desulfobacteraceae</taxon>
        <taxon>Desulfobacter</taxon>
    </lineage>
</organism>
<evidence type="ECO:0000313" key="3">
    <source>
        <dbReference type="Proteomes" id="UP000248798"/>
    </source>
</evidence>
<dbReference type="RefSeq" id="WP_111960200.1">
    <property type="nucleotide sequence ID" value="NZ_CP036313.1"/>
</dbReference>
<sequence>MGETLKTIYAAGRDLNLYVFICEETELLPKDCEIIAGLLLSYRKPAKALEWVEKGLKIQKDGRLYRGSSYHLDTMKRDILTKLG</sequence>
<dbReference type="EMBL" id="CP036313">
    <property type="protein sequence ID" value="QBH12306.1"/>
    <property type="molecule type" value="Genomic_DNA"/>
</dbReference>
<proteinExistence type="predicted"/>
<evidence type="ECO:0000313" key="1">
    <source>
        <dbReference type="EMBL" id="QBH12306.1"/>
    </source>
</evidence>
<evidence type="ECO:0000313" key="2">
    <source>
        <dbReference type="EMBL" id="RAM00141.1"/>
    </source>
</evidence>
<reference evidence="2 3" key="1">
    <citation type="submission" date="2018-06" db="EMBL/GenBank/DDBJ databases">
        <title>Complete Genome Sequence of Desulfobacter hydrogenophilus (DSM3380).</title>
        <authorList>
            <person name="Marietou A."/>
            <person name="Schreiber L."/>
            <person name="Marshall I."/>
            <person name="Jorgensen B."/>
        </authorList>
    </citation>
    <scope>NUCLEOTIDE SEQUENCE [LARGE SCALE GENOMIC DNA]</scope>
    <source>
        <strain evidence="2 3">DSM 3380</strain>
    </source>
</reference>
<accession>A0A328F6J6</accession>
<keyword evidence="4" id="KW-1185">Reference proteome</keyword>
<evidence type="ECO:0000313" key="4">
    <source>
        <dbReference type="Proteomes" id="UP000293902"/>
    </source>
</evidence>
<name>A0A328F6J6_9BACT</name>
<reference evidence="1 4" key="2">
    <citation type="submission" date="2019-02" db="EMBL/GenBank/DDBJ databases">
        <title>Complete genome sequence of Desulfobacter hydrogenophilus AcRS1.</title>
        <authorList>
            <person name="Marietou A."/>
            <person name="Lund M.B."/>
            <person name="Marshall I.P.G."/>
            <person name="Schreiber L."/>
            <person name="Jorgensen B."/>
        </authorList>
    </citation>
    <scope>NUCLEOTIDE SEQUENCE [LARGE SCALE GENOMIC DNA]</scope>
    <source>
        <strain evidence="1 4">AcRS1</strain>
    </source>
</reference>
<dbReference type="AlphaFoldDB" id="A0A328F6J6"/>
<dbReference type="EMBL" id="QLNI01000062">
    <property type="protein sequence ID" value="RAM00141.1"/>
    <property type="molecule type" value="Genomic_DNA"/>
</dbReference>
<dbReference type="Proteomes" id="UP000293902">
    <property type="component" value="Chromosome"/>
</dbReference>
<protein>
    <submittedName>
        <fullName evidence="2">Uncharacterized protein</fullName>
    </submittedName>
</protein>